<feature type="compositionally biased region" description="Polar residues" evidence="1">
    <location>
        <begin position="186"/>
        <end position="226"/>
    </location>
</feature>
<feature type="compositionally biased region" description="Polar residues" evidence="1">
    <location>
        <begin position="155"/>
        <end position="168"/>
    </location>
</feature>
<feature type="region of interest" description="Disordered" evidence="1">
    <location>
        <begin position="154"/>
        <end position="247"/>
    </location>
</feature>
<proteinExistence type="predicted"/>
<dbReference type="PROSITE" id="PS51257">
    <property type="entry name" value="PROKAR_LIPOPROTEIN"/>
    <property type="match status" value="1"/>
</dbReference>
<name>A0A8S9IYJ8_BRACR</name>
<gene>
    <name evidence="2" type="ORF">F2Q70_00003301</name>
</gene>
<dbReference type="AlphaFoldDB" id="A0A8S9IYJ8"/>
<evidence type="ECO:0000313" key="2">
    <source>
        <dbReference type="EMBL" id="KAF2575160.1"/>
    </source>
</evidence>
<organism evidence="2">
    <name type="scientific">Brassica cretica</name>
    <name type="common">Mustard</name>
    <dbReference type="NCBI Taxonomy" id="69181"/>
    <lineage>
        <taxon>Eukaryota</taxon>
        <taxon>Viridiplantae</taxon>
        <taxon>Streptophyta</taxon>
        <taxon>Embryophyta</taxon>
        <taxon>Tracheophyta</taxon>
        <taxon>Spermatophyta</taxon>
        <taxon>Magnoliopsida</taxon>
        <taxon>eudicotyledons</taxon>
        <taxon>Gunneridae</taxon>
        <taxon>Pentapetalae</taxon>
        <taxon>rosids</taxon>
        <taxon>malvids</taxon>
        <taxon>Brassicales</taxon>
        <taxon>Brassicaceae</taxon>
        <taxon>Brassiceae</taxon>
        <taxon>Brassica</taxon>
    </lineage>
</organism>
<sequence>MRLTPHHAISTPLMSSCENSPHHAVSVSFTPSCDHATSRCLHVIRHHVHTFHVVSTTSRYYVTSLTGTPHPCSGDESCQLTRLPHDPTRNDVTPETYIYVIPPRYTGTHRSILEISDDFGAFWRYLEQAPEMTIEIDNRSILERNNRSIRMTWYMPSSTRSNKKTQPLFSPDPSSLERLIRKEARSLSTDNNPSVSLDSAHPPSTQTPVPSTDSRSPLWTDNTDLPSTDIIHPTSIDIPSRTSILSR</sequence>
<dbReference type="EMBL" id="QGKY02001015">
    <property type="protein sequence ID" value="KAF2575160.1"/>
    <property type="molecule type" value="Genomic_DNA"/>
</dbReference>
<accession>A0A8S9IYJ8</accession>
<reference evidence="2" key="1">
    <citation type="submission" date="2019-12" db="EMBL/GenBank/DDBJ databases">
        <title>Genome sequencing and annotation of Brassica cretica.</title>
        <authorList>
            <person name="Studholme D.J."/>
            <person name="Sarris P.F."/>
        </authorList>
    </citation>
    <scope>NUCLEOTIDE SEQUENCE</scope>
    <source>
        <strain evidence="2">PFS-102/07</strain>
        <tissue evidence="2">Leaf</tissue>
    </source>
</reference>
<protein>
    <submittedName>
        <fullName evidence="2">Uncharacterized protein</fullName>
    </submittedName>
</protein>
<comment type="caution">
    <text evidence="2">The sequence shown here is derived from an EMBL/GenBank/DDBJ whole genome shotgun (WGS) entry which is preliminary data.</text>
</comment>
<evidence type="ECO:0000256" key="1">
    <source>
        <dbReference type="SAM" id="MobiDB-lite"/>
    </source>
</evidence>